<evidence type="ECO:0000256" key="1">
    <source>
        <dbReference type="ARBA" id="ARBA00022801"/>
    </source>
</evidence>
<dbReference type="Gene3D" id="3.40.50.1820">
    <property type="entry name" value="alpha/beta hydrolase"/>
    <property type="match status" value="1"/>
</dbReference>
<accession>A0ABY5NI38</accession>
<keyword evidence="1 4" id="KW-0378">Hydrolase</keyword>
<organism evidence="4 5">
    <name type="scientific">Microbacterium elymi</name>
    <dbReference type="NCBI Taxonomy" id="2909587"/>
    <lineage>
        <taxon>Bacteria</taxon>
        <taxon>Bacillati</taxon>
        <taxon>Actinomycetota</taxon>
        <taxon>Actinomycetes</taxon>
        <taxon>Micrococcales</taxon>
        <taxon>Microbacteriaceae</taxon>
        <taxon>Microbacterium</taxon>
    </lineage>
</organism>
<evidence type="ECO:0000259" key="3">
    <source>
        <dbReference type="Pfam" id="PF20434"/>
    </source>
</evidence>
<feature type="region of interest" description="Disordered" evidence="2">
    <location>
        <begin position="250"/>
        <end position="278"/>
    </location>
</feature>
<feature type="region of interest" description="Disordered" evidence="2">
    <location>
        <begin position="164"/>
        <end position="223"/>
    </location>
</feature>
<dbReference type="InterPro" id="IPR029058">
    <property type="entry name" value="AB_hydrolase_fold"/>
</dbReference>
<proteinExistence type="predicted"/>
<reference evidence="4" key="1">
    <citation type="submission" date="2022-01" db="EMBL/GenBank/DDBJ databases">
        <title>Microbacterium eymi and Microbacterium rhizovicinus sp. nov., isolated from the rhizospheric soil of Elymus tsukushiensis, a plant native to the Dokdo Islands, Republic of Korea.</title>
        <authorList>
            <person name="Hwang Y.J."/>
        </authorList>
    </citation>
    <scope>NUCLEOTIDE SEQUENCE</scope>
    <source>
        <strain evidence="4">KUDC0405</strain>
    </source>
</reference>
<evidence type="ECO:0000313" key="5">
    <source>
        <dbReference type="Proteomes" id="UP001054811"/>
    </source>
</evidence>
<feature type="compositionally biased region" description="Basic residues" evidence="2">
    <location>
        <begin position="195"/>
        <end position="206"/>
    </location>
</feature>
<protein>
    <submittedName>
        <fullName evidence="4">Alpha/beta hydrolase</fullName>
    </submittedName>
</protein>
<feature type="compositionally biased region" description="Basic and acidic residues" evidence="2">
    <location>
        <begin position="168"/>
        <end position="177"/>
    </location>
</feature>
<gene>
    <name evidence="4" type="ORF">L2X98_30990</name>
</gene>
<dbReference type="Proteomes" id="UP001054811">
    <property type="component" value="Chromosome"/>
</dbReference>
<dbReference type="InterPro" id="IPR050300">
    <property type="entry name" value="GDXG_lipolytic_enzyme"/>
</dbReference>
<name>A0ABY5NI38_9MICO</name>
<feature type="domain" description="BD-FAE-like" evidence="3">
    <location>
        <begin position="70"/>
        <end position="165"/>
    </location>
</feature>
<dbReference type="InterPro" id="IPR049492">
    <property type="entry name" value="BD-FAE-like_dom"/>
</dbReference>
<keyword evidence="5" id="KW-1185">Reference proteome</keyword>
<dbReference type="Pfam" id="PF20434">
    <property type="entry name" value="BD-FAE"/>
    <property type="match status" value="1"/>
</dbReference>
<evidence type="ECO:0000256" key="2">
    <source>
        <dbReference type="SAM" id="MobiDB-lite"/>
    </source>
</evidence>
<dbReference type="PANTHER" id="PTHR48081">
    <property type="entry name" value="AB HYDROLASE SUPERFAMILY PROTEIN C4A8.06C"/>
    <property type="match status" value="1"/>
</dbReference>
<dbReference type="EMBL" id="CP091139">
    <property type="protein sequence ID" value="UUT34852.1"/>
    <property type="molecule type" value="Genomic_DNA"/>
</dbReference>
<evidence type="ECO:0000313" key="4">
    <source>
        <dbReference type="EMBL" id="UUT34852.1"/>
    </source>
</evidence>
<sequence>MITGAAVLGAILVGVVITSATPWPSAMVIRAVFEKGGTATAAETQEYVPDTPLRTMSDIAYADDSPDTTLDVFTPAAAGDRLPAIVWIHGGAWISGSADNVAPYLKILAGGGYTAIAVNYSVGPEEVYPTAVHQINTALDYITAHADQLGVDTDRMVLAGDSAGAQAREPDRDDRHQPGLCPPARHPTRADAHAARRRGARLRRVRPAGDGGPERSGRLGAEDLTVGLHRHEGLVRRVLGRHDVDDRVRHRGLPADVHQRRQRRRTDLARRASRWRSG</sequence>
<feature type="compositionally biased region" description="Basic and acidic residues" evidence="2">
    <location>
        <begin position="212"/>
        <end position="221"/>
    </location>
</feature>
<dbReference type="RefSeq" id="WP_259611384.1">
    <property type="nucleotide sequence ID" value="NZ_CP091139.2"/>
</dbReference>
<dbReference type="SUPFAM" id="SSF53474">
    <property type="entry name" value="alpha/beta-Hydrolases"/>
    <property type="match status" value="1"/>
</dbReference>
<dbReference type="GO" id="GO:0016787">
    <property type="term" value="F:hydrolase activity"/>
    <property type="evidence" value="ECO:0007669"/>
    <property type="project" value="UniProtKB-KW"/>
</dbReference>